<reference evidence="1 2" key="1">
    <citation type="submission" date="2019-06" db="EMBL/GenBank/DDBJ databases">
        <title>Metagenome assembled Genome of Spiribacter salinus SL48-SHIP from the microbial mat of Salt Lake 48 (Novosibirsk region, Russia).</title>
        <authorList>
            <person name="Shipova A."/>
            <person name="Rozanov A.S."/>
            <person name="Bryanskaya A.V."/>
            <person name="Peltek S.E."/>
        </authorList>
    </citation>
    <scope>NUCLEOTIDE SEQUENCE [LARGE SCALE GENOMIC DNA]</scope>
    <source>
        <strain evidence="1">SL48-SHIP-2</strain>
    </source>
</reference>
<dbReference type="Proteomes" id="UP000315400">
    <property type="component" value="Unassembled WGS sequence"/>
</dbReference>
<dbReference type="EMBL" id="VIFK01000160">
    <property type="protein sequence ID" value="TQE98650.1"/>
    <property type="molecule type" value="Genomic_DNA"/>
</dbReference>
<evidence type="ECO:0000313" key="2">
    <source>
        <dbReference type="Proteomes" id="UP000315400"/>
    </source>
</evidence>
<name>A0A540VPH4_9GAMM</name>
<evidence type="ECO:0000313" key="1">
    <source>
        <dbReference type="EMBL" id="TQE98650.1"/>
    </source>
</evidence>
<dbReference type="AlphaFoldDB" id="A0A540VPH4"/>
<organism evidence="1 2">
    <name type="scientific">Spiribacter salinus</name>
    <dbReference type="NCBI Taxonomy" id="1335746"/>
    <lineage>
        <taxon>Bacteria</taxon>
        <taxon>Pseudomonadati</taxon>
        <taxon>Pseudomonadota</taxon>
        <taxon>Gammaproteobacteria</taxon>
        <taxon>Chromatiales</taxon>
        <taxon>Ectothiorhodospiraceae</taxon>
        <taxon>Spiribacter</taxon>
    </lineage>
</organism>
<proteinExistence type="predicted"/>
<gene>
    <name evidence="1" type="ORF">FKY71_12745</name>
</gene>
<comment type="caution">
    <text evidence="1">The sequence shown here is derived from an EMBL/GenBank/DDBJ whole genome shotgun (WGS) entry which is preliminary data.</text>
</comment>
<sequence>MSQEQGLGPTAREMLVWLAGKNPGEGQMNLAEVARWSGVPYGTIYHIHEKPDAGPREKTARAIAEVYYPRKREAEEELKAFLERHAS</sequence>
<protein>
    <submittedName>
        <fullName evidence="1">Uncharacterized protein</fullName>
    </submittedName>
</protein>
<accession>A0A540VPH4</accession>